<dbReference type="InterPro" id="IPR027417">
    <property type="entry name" value="P-loop_NTPase"/>
</dbReference>
<proteinExistence type="predicted"/>
<dbReference type="InterPro" id="IPR005331">
    <property type="entry name" value="Sulfotransferase"/>
</dbReference>
<protein>
    <submittedName>
        <fullName evidence="1">Sulfotransferase family protein</fullName>
    </submittedName>
</protein>
<dbReference type="SUPFAM" id="SSF52540">
    <property type="entry name" value="P-loop containing nucleoside triphosphate hydrolases"/>
    <property type="match status" value="1"/>
</dbReference>
<dbReference type="RefSeq" id="WP_263738739.1">
    <property type="nucleotide sequence ID" value="NZ_JAOWKZ010000001.1"/>
</dbReference>
<organism evidence="1 2">
    <name type="scientific">Albidovulum litorale</name>
    <dbReference type="NCBI Taxonomy" id="2984134"/>
    <lineage>
        <taxon>Bacteria</taxon>
        <taxon>Pseudomonadati</taxon>
        <taxon>Pseudomonadota</taxon>
        <taxon>Alphaproteobacteria</taxon>
        <taxon>Rhodobacterales</taxon>
        <taxon>Paracoccaceae</taxon>
        <taxon>Albidovulum</taxon>
    </lineage>
</organism>
<dbReference type="Pfam" id="PF03567">
    <property type="entry name" value="Sulfotransfer_2"/>
    <property type="match status" value="1"/>
</dbReference>
<evidence type="ECO:0000313" key="1">
    <source>
        <dbReference type="EMBL" id="MCV2871573.1"/>
    </source>
</evidence>
<dbReference type="EMBL" id="JAOWKZ010000001">
    <property type="protein sequence ID" value="MCV2871573.1"/>
    <property type="molecule type" value="Genomic_DNA"/>
</dbReference>
<accession>A0ABT2ZKC4</accession>
<dbReference type="Proteomes" id="UP001652564">
    <property type="component" value="Unassembled WGS sequence"/>
</dbReference>
<name>A0ABT2ZKC4_9RHOB</name>
<evidence type="ECO:0000313" key="2">
    <source>
        <dbReference type="Proteomes" id="UP001652564"/>
    </source>
</evidence>
<keyword evidence="2" id="KW-1185">Reference proteome</keyword>
<gene>
    <name evidence="1" type="ORF">OEZ71_04615</name>
</gene>
<comment type="caution">
    <text evidence="1">The sequence shown here is derived from an EMBL/GenBank/DDBJ whole genome shotgun (WGS) entry which is preliminary data.</text>
</comment>
<dbReference type="Gene3D" id="3.40.50.300">
    <property type="entry name" value="P-loop containing nucleotide triphosphate hydrolases"/>
    <property type="match status" value="1"/>
</dbReference>
<sequence length="240" mass="26671">MPIFRIGDKLHYYAHVPKCGGSSVEAYLKSRFGSLAFLNTRYLDLPEHARWTRSSPQHAAFDDLTRLIPPDWIASSFAVVRHPVKRLVSAFQFQVEVEGTVAALWSIDEFFDDWLNRAGAEPFHYDNHLRPQSDIVPEGATIFRLEDGMAPLVSHLDSLAGNTDGPRAIPKENVRKKGMAPDAERLNPSAETMARIASYYAEDFRRFGYSPDDTTQPAIQPAAPKGLMGRLAGALSGGRT</sequence>
<reference evidence="1 2" key="1">
    <citation type="submission" date="2022-10" db="EMBL/GenBank/DDBJ databases">
        <title>Defluviimonas sp. nov., isolated from ocean surface sediments.</title>
        <authorList>
            <person name="He W."/>
            <person name="Wang L."/>
            <person name="Zhang D.-F."/>
        </authorList>
    </citation>
    <scope>NUCLEOTIDE SEQUENCE [LARGE SCALE GENOMIC DNA]</scope>
    <source>
        <strain evidence="1 2">WL0050</strain>
    </source>
</reference>